<keyword evidence="9" id="KW-0675">Receptor</keyword>
<evidence type="ECO:0000256" key="9">
    <source>
        <dbReference type="ARBA" id="ARBA00023170"/>
    </source>
</evidence>
<dbReference type="Pfam" id="PF00560">
    <property type="entry name" value="LRR_1"/>
    <property type="match status" value="6"/>
</dbReference>
<dbReference type="PANTHER" id="PTHR48061">
    <property type="entry name" value="LEUCINE-RICH REPEAT RECEPTOR PROTEIN KINASE EMS1-LIKE-RELATED"/>
    <property type="match status" value="1"/>
</dbReference>
<evidence type="ECO:0000256" key="1">
    <source>
        <dbReference type="ARBA" id="ARBA00004479"/>
    </source>
</evidence>
<evidence type="ECO:0000256" key="8">
    <source>
        <dbReference type="ARBA" id="ARBA00023136"/>
    </source>
</evidence>
<keyword evidence="10" id="KW-0325">Glycoprotein</keyword>
<keyword evidence="5" id="KW-0732">Signal</keyword>
<comment type="subcellular location">
    <subcellularLocation>
        <location evidence="1">Membrane</location>
        <topology evidence="1">Single-pass type I membrane protein</topology>
    </subcellularLocation>
</comment>
<dbReference type="PANTHER" id="PTHR48061:SF12">
    <property type="entry name" value="DISEASE RESISTANCE LIKE PROTEIN"/>
    <property type="match status" value="1"/>
</dbReference>
<keyword evidence="6" id="KW-0677">Repeat</keyword>
<dbReference type="GO" id="GO:0016020">
    <property type="term" value="C:membrane"/>
    <property type="evidence" value="ECO:0007669"/>
    <property type="project" value="UniProtKB-SubCell"/>
</dbReference>
<evidence type="ECO:0000256" key="10">
    <source>
        <dbReference type="ARBA" id="ARBA00023180"/>
    </source>
</evidence>
<organism evidence="12">
    <name type="scientific">Fagus sylvatica</name>
    <name type="common">Beechnut</name>
    <dbReference type="NCBI Taxonomy" id="28930"/>
    <lineage>
        <taxon>Eukaryota</taxon>
        <taxon>Viridiplantae</taxon>
        <taxon>Streptophyta</taxon>
        <taxon>Embryophyta</taxon>
        <taxon>Tracheophyta</taxon>
        <taxon>Spermatophyta</taxon>
        <taxon>Magnoliopsida</taxon>
        <taxon>eudicotyledons</taxon>
        <taxon>Gunneridae</taxon>
        <taxon>Pentapetalae</taxon>
        <taxon>rosids</taxon>
        <taxon>fabids</taxon>
        <taxon>Fagales</taxon>
        <taxon>Fagaceae</taxon>
        <taxon>Fagus</taxon>
    </lineage>
</organism>
<evidence type="ECO:0000256" key="7">
    <source>
        <dbReference type="ARBA" id="ARBA00022989"/>
    </source>
</evidence>
<dbReference type="InterPro" id="IPR046956">
    <property type="entry name" value="RLP23-like"/>
</dbReference>
<keyword evidence="4" id="KW-0812">Transmembrane</keyword>
<reference evidence="12" key="1">
    <citation type="submission" date="2018-02" db="EMBL/GenBank/DDBJ databases">
        <authorList>
            <person name="Cohen D.B."/>
            <person name="Kent A.D."/>
        </authorList>
    </citation>
    <scope>NUCLEOTIDE SEQUENCE</scope>
</reference>
<evidence type="ECO:0000256" key="4">
    <source>
        <dbReference type="ARBA" id="ARBA00022692"/>
    </source>
</evidence>
<evidence type="ECO:0000256" key="5">
    <source>
        <dbReference type="ARBA" id="ARBA00022729"/>
    </source>
</evidence>
<keyword evidence="7" id="KW-1133">Transmembrane helix</keyword>
<evidence type="ECO:0000313" key="12">
    <source>
        <dbReference type="EMBL" id="SPC99781.1"/>
    </source>
</evidence>
<dbReference type="InterPro" id="IPR032675">
    <property type="entry name" value="LRR_dom_sf"/>
</dbReference>
<gene>
    <name evidence="12" type="ORF">FSB_LOCUS27663</name>
</gene>
<evidence type="ECO:0000256" key="3">
    <source>
        <dbReference type="ARBA" id="ARBA00022614"/>
    </source>
</evidence>
<protein>
    <recommendedName>
        <fullName evidence="11">Leucine-rich repeat-containing N-terminal plant-type domain-containing protein</fullName>
    </recommendedName>
</protein>
<accession>A0A2N9GKF5</accession>
<dbReference type="FunFam" id="3.80.10.10:FF:000041">
    <property type="entry name" value="LRR receptor-like serine/threonine-protein kinase ERECTA"/>
    <property type="match status" value="1"/>
</dbReference>
<dbReference type="InterPro" id="IPR013210">
    <property type="entry name" value="LRR_N_plant-typ"/>
</dbReference>
<evidence type="ECO:0000256" key="2">
    <source>
        <dbReference type="ARBA" id="ARBA00009592"/>
    </source>
</evidence>
<proteinExistence type="inferred from homology"/>
<dbReference type="InterPro" id="IPR001611">
    <property type="entry name" value="Leu-rich_rpt"/>
</dbReference>
<keyword evidence="8" id="KW-0472">Membrane</keyword>
<dbReference type="Gene3D" id="3.80.10.10">
    <property type="entry name" value="Ribonuclease Inhibitor"/>
    <property type="match status" value="2"/>
</dbReference>
<dbReference type="Pfam" id="PF13855">
    <property type="entry name" value="LRR_8"/>
    <property type="match status" value="1"/>
</dbReference>
<evidence type="ECO:0000256" key="6">
    <source>
        <dbReference type="ARBA" id="ARBA00022737"/>
    </source>
</evidence>
<dbReference type="AlphaFoldDB" id="A0A2N9GKF5"/>
<name>A0A2N9GKF5_FAGSY</name>
<feature type="domain" description="Leucine-rich repeat-containing N-terminal plant-type" evidence="11">
    <location>
        <begin position="70"/>
        <end position="115"/>
    </location>
</feature>
<dbReference type="FunFam" id="3.80.10.10:FF:000111">
    <property type="entry name" value="LRR receptor-like serine/threonine-protein kinase ERECTA"/>
    <property type="match status" value="1"/>
</dbReference>
<keyword evidence="3" id="KW-0433">Leucine-rich repeat</keyword>
<evidence type="ECO:0000259" key="11">
    <source>
        <dbReference type="Pfam" id="PF08263"/>
    </source>
</evidence>
<comment type="similarity">
    <text evidence="2">Belongs to the RLP family.</text>
</comment>
<sequence>MDYETTTTDMVAEKMEMKVELSIWTYVCRSDELEKREICGFGSTASLGLWLLASESMNTSSIASKHHCLPDQSSALLQLKQEFEEGLPSDPLVYPKMKSWKANTDCCSWDGVTCNTKTGQVVGLNLSSRCLSGTLSPNSSLFGLHHLQKLNLSKNDFSFSTIPSGFSQLVSLQGEFPKNVFLLPKIQAIVLSPNELLTGFLPEFYSGSNFSSSLSVLNMRGNKIQGNLPDTFTKGSSLKTLDFSRNQIHGKIPRSLVNCRMLEVLNLENNNVIDTFPFWLESLPELQILILRANGFYGPIWGHDHTGFGFSKLRVIDLSYNNFSGKIPSEYFKTWNAMLMVHGRDKSQPEYMEDPSAYYKDSITVMNKGVEMEFVKILTIFTSIDLSNNGFHGEIPDSVGTLKDLIVLNLSSNNFIGRIPSSLGNLIELESLDLSRNKLLGEIPQHLTSLTFLAYLNLSDNQLTGPIPQGGQFGTFENSVF</sequence>
<dbReference type="Pfam" id="PF08263">
    <property type="entry name" value="LRRNT_2"/>
    <property type="match status" value="1"/>
</dbReference>
<dbReference type="SUPFAM" id="SSF52047">
    <property type="entry name" value="RNI-like"/>
    <property type="match status" value="1"/>
</dbReference>
<dbReference type="EMBL" id="OIVN01002007">
    <property type="protein sequence ID" value="SPC99781.1"/>
    <property type="molecule type" value="Genomic_DNA"/>
</dbReference>